<dbReference type="Proteomes" id="UP001501563">
    <property type="component" value="Unassembled WGS sequence"/>
</dbReference>
<evidence type="ECO:0000313" key="3">
    <source>
        <dbReference type="Proteomes" id="UP001501563"/>
    </source>
</evidence>
<feature type="signal peptide" evidence="1">
    <location>
        <begin position="1"/>
        <end position="31"/>
    </location>
</feature>
<organism evidence="2 3">
    <name type="scientific">Streptomyces lannensis</name>
    <dbReference type="NCBI Taxonomy" id="766498"/>
    <lineage>
        <taxon>Bacteria</taxon>
        <taxon>Bacillati</taxon>
        <taxon>Actinomycetota</taxon>
        <taxon>Actinomycetes</taxon>
        <taxon>Kitasatosporales</taxon>
        <taxon>Streptomycetaceae</taxon>
        <taxon>Streptomyces</taxon>
    </lineage>
</organism>
<comment type="caution">
    <text evidence="2">The sequence shown here is derived from an EMBL/GenBank/DDBJ whole genome shotgun (WGS) entry which is preliminary data.</text>
</comment>
<evidence type="ECO:0000313" key="2">
    <source>
        <dbReference type="EMBL" id="GAA3903615.1"/>
    </source>
</evidence>
<accession>A0ABP7LKE6</accession>
<keyword evidence="3" id="KW-1185">Reference proteome</keyword>
<dbReference type="EMBL" id="BAAAZA010000054">
    <property type="protein sequence ID" value="GAA3903615.1"/>
    <property type="molecule type" value="Genomic_DNA"/>
</dbReference>
<name>A0ABP7LKE6_9ACTN</name>
<dbReference type="PROSITE" id="PS51257">
    <property type="entry name" value="PROKAR_LIPOPROTEIN"/>
    <property type="match status" value="1"/>
</dbReference>
<proteinExistence type="predicted"/>
<reference evidence="3" key="1">
    <citation type="journal article" date="2019" name="Int. J. Syst. Evol. Microbiol.">
        <title>The Global Catalogue of Microorganisms (GCM) 10K type strain sequencing project: providing services to taxonomists for standard genome sequencing and annotation.</title>
        <authorList>
            <consortium name="The Broad Institute Genomics Platform"/>
            <consortium name="The Broad Institute Genome Sequencing Center for Infectious Disease"/>
            <person name="Wu L."/>
            <person name="Ma J."/>
        </authorList>
    </citation>
    <scope>NUCLEOTIDE SEQUENCE [LARGE SCALE GENOMIC DNA]</scope>
    <source>
        <strain evidence="3">JCM 16578</strain>
    </source>
</reference>
<feature type="chain" id="PRO_5045077473" evidence="1">
    <location>
        <begin position="32"/>
        <end position="155"/>
    </location>
</feature>
<keyword evidence="1" id="KW-0732">Signal</keyword>
<protein>
    <submittedName>
        <fullName evidence="2">Uncharacterized protein</fullName>
    </submittedName>
</protein>
<sequence>MRLTKRTAGAAGIVGAIVFASLAVTAPASYAGSSCTPVLGWCSGTANDTNLGATAFRNWCGDQGNMTMITTKPTTCTSDGVSQSFINVAAGSRTPSNQDWDGFQVDAGWCYTVKFVRHGQTDVTKTYNRIGLSAGYVKVDNSSTAHITRQGTASC</sequence>
<evidence type="ECO:0000256" key="1">
    <source>
        <dbReference type="SAM" id="SignalP"/>
    </source>
</evidence>
<gene>
    <name evidence="2" type="ORF">GCM10022207_85920</name>
</gene>